<evidence type="ECO:0000259" key="2">
    <source>
        <dbReference type="Pfam" id="PF02120"/>
    </source>
</evidence>
<dbReference type="RefSeq" id="WP_089361380.1">
    <property type="nucleotide sequence ID" value="NZ_FZOG01000010.1"/>
</dbReference>
<accession>A0A239JV07</accession>
<dbReference type="InterPro" id="IPR038610">
    <property type="entry name" value="FliK-like_C_sf"/>
</dbReference>
<dbReference type="Proteomes" id="UP000242915">
    <property type="component" value="Unassembled WGS sequence"/>
</dbReference>
<evidence type="ECO:0000256" key="1">
    <source>
        <dbReference type="SAM" id="MobiDB-lite"/>
    </source>
</evidence>
<keyword evidence="3" id="KW-0282">Flagellum</keyword>
<feature type="region of interest" description="Disordered" evidence="1">
    <location>
        <begin position="362"/>
        <end position="413"/>
    </location>
</feature>
<keyword evidence="3" id="KW-0969">Cilium</keyword>
<sequence length="427" mass="45008">MSGAADLLLKPAVDLKPKVAAAKPQAKPAEPRGREASSFAEVYANERQAKPAERTNSSTKAANEHKPKAADDAGADANGEAQPQTVAESGNSLPTDPAMTQGEGEEGQADAPPSTEETDELFGLQLNADQLAQMTAVSANFKSSGPASMTDASFDADLDAMNQLPAVRMALDIGKAQAAANAEQKSPGTVAAQTSLNPEQSFASAMAAMGNKLQSGEKTLAGEFNLSDLTAEALDSLKESSADTKPENFVSKLNALSQAVTQQTSLTPKIPVVGTPIAMQQGGWTEAVVDRVMYLSSQNLKSAEIQLDPAELGRLEVRIHMNHEQTQVSFASANAAVRDSLEGQMHRLREMFTQQGINLQDVSVTDPNQGRGWQGQGQNQQQAGSDSQRGASGSGFTGNHEEELSISSIEQRATAYGAPRSMVDYYA</sequence>
<dbReference type="PANTHER" id="PTHR37533:SF2">
    <property type="entry name" value="FLAGELLAR HOOK-LENGTH CONTROL PROTEIN"/>
    <property type="match status" value="1"/>
</dbReference>
<proteinExistence type="predicted"/>
<feature type="region of interest" description="Disordered" evidence="1">
    <location>
        <begin position="1"/>
        <end position="117"/>
    </location>
</feature>
<gene>
    <name evidence="3" type="ORF">SAMN05216255_0040</name>
</gene>
<protein>
    <submittedName>
        <fullName evidence="3">Flagellar hook-length control protein FliK</fullName>
    </submittedName>
</protein>
<feature type="compositionally biased region" description="Basic and acidic residues" evidence="1">
    <location>
        <begin position="62"/>
        <end position="71"/>
    </location>
</feature>
<dbReference type="CDD" id="cd17470">
    <property type="entry name" value="T3SS_Flik_C"/>
    <property type="match status" value="1"/>
</dbReference>
<dbReference type="InterPro" id="IPR021136">
    <property type="entry name" value="Flagellar_hook_control-like_C"/>
</dbReference>
<feature type="domain" description="Flagellar hook-length control protein-like C-terminal" evidence="2">
    <location>
        <begin position="290"/>
        <end position="370"/>
    </location>
</feature>
<feature type="compositionally biased region" description="Low complexity" evidence="1">
    <location>
        <begin position="18"/>
        <end position="28"/>
    </location>
</feature>
<keyword evidence="3" id="KW-0966">Cell projection</keyword>
<dbReference type="InterPro" id="IPR052563">
    <property type="entry name" value="FliK"/>
</dbReference>
<feature type="compositionally biased region" description="Polar residues" evidence="1">
    <location>
        <begin position="81"/>
        <end position="94"/>
    </location>
</feature>
<keyword evidence="4" id="KW-1185">Reference proteome</keyword>
<name>A0A239JV07_9PSED</name>
<evidence type="ECO:0000313" key="3">
    <source>
        <dbReference type="EMBL" id="SNT09625.1"/>
    </source>
</evidence>
<organism evidence="3 4">
    <name type="scientific">Pseudomonas segetis</name>
    <dbReference type="NCBI Taxonomy" id="298908"/>
    <lineage>
        <taxon>Bacteria</taxon>
        <taxon>Pseudomonadati</taxon>
        <taxon>Pseudomonadota</taxon>
        <taxon>Gammaproteobacteria</taxon>
        <taxon>Pseudomonadales</taxon>
        <taxon>Pseudomonadaceae</taxon>
        <taxon>Pseudomonas</taxon>
    </lineage>
</organism>
<evidence type="ECO:0000313" key="4">
    <source>
        <dbReference type="Proteomes" id="UP000242915"/>
    </source>
</evidence>
<reference evidence="4" key="1">
    <citation type="submission" date="2017-06" db="EMBL/GenBank/DDBJ databases">
        <authorList>
            <person name="Varghese N."/>
            <person name="Submissions S."/>
        </authorList>
    </citation>
    <scope>NUCLEOTIDE SEQUENCE [LARGE SCALE GENOMIC DNA]</scope>
    <source>
        <strain evidence="4">CIP 108523</strain>
    </source>
</reference>
<dbReference type="Gene3D" id="3.30.750.140">
    <property type="match status" value="1"/>
</dbReference>
<dbReference type="Pfam" id="PF02120">
    <property type="entry name" value="Flg_hook"/>
    <property type="match status" value="1"/>
</dbReference>
<dbReference type="PANTHER" id="PTHR37533">
    <property type="entry name" value="FLAGELLAR HOOK-LENGTH CONTROL PROTEIN"/>
    <property type="match status" value="1"/>
</dbReference>
<dbReference type="AlphaFoldDB" id="A0A239JV07"/>
<dbReference type="EMBL" id="FZOG01000010">
    <property type="protein sequence ID" value="SNT09625.1"/>
    <property type="molecule type" value="Genomic_DNA"/>
</dbReference>